<evidence type="ECO:0000313" key="10">
    <source>
        <dbReference type="EMBL" id="MBJ3777443.1"/>
    </source>
</evidence>
<comment type="cofactor">
    <cofactor evidence="1 6">
        <name>FAD</name>
        <dbReference type="ChEBI" id="CHEBI:57692"/>
    </cofactor>
</comment>
<evidence type="ECO:0000256" key="6">
    <source>
        <dbReference type="RuleBase" id="RU362125"/>
    </source>
</evidence>
<proteinExistence type="inferred from homology"/>
<evidence type="ECO:0000256" key="2">
    <source>
        <dbReference type="ARBA" id="ARBA00009347"/>
    </source>
</evidence>
<dbReference type="GO" id="GO:0050660">
    <property type="term" value="F:flavin adenine dinucleotide binding"/>
    <property type="evidence" value="ECO:0007669"/>
    <property type="project" value="InterPro"/>
</dbReference>
<organism evidence="10 11">
    <name type="scientific">Acuticoccus mangrovi</name>
    <dbReference type="NCBI Taxonomy" id="2796142"/>
    <lineage>
        <taxon>Bacteria</taxon>
        <taxon>Pseudomonadati</taxon>
        <taxon>Pseudomonadota</taxon>
        <taxon>Alphaproteobacteria</taxon>
        <taxon>Hyphomicrobiales</taxon>
        <taxon>Amorphaceae</taxon>
        <taxon>Acuticoccus</taxon>
    </lineage>
</organism>
<dbReference type="Pfam" id="PF02770">
    <property type="entry name" value="Acyl-CoA_dh_M"/>
    <property type="match status" value="1"/>
</dbReference>
<dbReference type="SUPFAM" id="SSF47203">
    <property type="entry name" value="Acyl-CoA dehydrogenase C-terminal domain-like"/>
    <property type="match status" value="1"/>
</dbReference>
<comment type="similarity">
    <text evidence="2 6">Belongs to the acyl-CoA dehydrogenase family.</text>
</comment>
<dbReference type="InterPro" id="IPR013786">
    <property type="entry name" value="AcylCoA_DH/ox_N"/>
</dbReference>
<evidence type="ECO:0000256" key="1">
    <source>
        <dbReference type="ARBA" id="ARBA00001974"/>
    </source>
</evidence>
<dbReference type="Gene3D" id="1.20.140.10">
    <property type="entry name" value="Butyryl-CoA Dehydrogenase, subunit A, domain 3"/>
    <property type="match status" value="1"/>
</dbReference>
<dbReference type="PANTHER" id="PTHR43884">
    <property type="entry name" value="ACYL-COA DEHYDROGENASE"/>
    <property type="match status" value="1"/>
</dbReference>
<dbReference type="AlphaFoldDB" id="A0A934IRR8"/>
<evidence type="ECO:0000256" key="4">
    <source>
        <dbReference type="ARBA" id="ARBA00022827"/>
    </source>
</evidence>
<dbReference type="InterPro" id="IPR006091">
    <property type="entry name" value="Acyl-CoA_Oxase/DH_mid-dom"/>
</dbReference>
<dbReference type="PROSITE" id="PS00072">
    <property type="entry name" value="ACYL_COA_DH_1"/>
    <property type="match status" value="1"/>
</dbReference>
<name>A0A934IRR8_9HYPH</name>
<feature type="domain" description="Acyl-CoA dehydrogenase/oxidase C-terminal" evidence="7">
    <location>
        <begin position="229"/>
        <end position="379"/>
    </location>
</feature>
<keyword evidence="5 6" id="KW-0560">Oxidoreductase</keyword>
<dbReference type="InterPro" id="IPR009075">
    <property type="entry name" value="AcylCo_DH/oxidase_C"/>
</dbReference>
<dbReference type="InterPro" id="IPR009100">
    <property type="entry name" value="AcylCoA_DH/oxidase_NM_dom_sf"/>
</dbReference>
<dbReference type="InterPro" id="IPR006089">
    <property type="entry name" value="Acyl-CoA_DH_CS"/>
</dbReference>
<accession>A0A934IRR8</accession>
<dbReference type="Proteomes" id="UP000609531">
    <property type="component" value="Unassembled WGS sequence"/>
</dbReference>
<dbReference type="Gene3D" id="2.40.110.10">
    <property type="entry name" value="Butyryl-CoA Dehydrogenase, subunit A, domain 2"/>
    <property type="match status" value="1"/>
</dbReference>
<reference evidence="10" key="1">
    <citation type="submission" date="2020-12" db="EMBL/GenBank/DDBJ databases">
        <title>Bacterial taxonomy.</title>
        <authorList>
            <person name="Pan X."/>
        </authorList>
    </citation>
    <scope>NUCLEOTIDE SEQUENCE</scope>
    <source>
        <strain evidence="10">B2012</strain>
    </source>
</reference>
<dbReference type="EMBL" id="JAEKJA010000015">
    <property type="protein sequence ID" value="MBJ3777443.1"/>
    <property type="molecule type" value="Genomic_DNA"/>
</dbReference>
<sequence>MADPLAETLSWPFFEERHRAFAEEIARWAGAHAASLTDEGDVDASCRRLVVAMGEAGLLAPAVAEPHDVRTLCLARDTLARHSGLADFAFAMQGLGAGPIALAGTAEQKARYLPRVAAGEAVAAFALTEPKSGSDVAAIELAARVEGDGVILDGEKTWISNGGIADFYVVFARTGEGAGAKGLSAFVVDADTPGLSVVERLEVIAPHPLARLSFEGCRVPLANRIGAPGRGFGLAMATLDVFRSTVGAAALGFARAALAATLTRAHTRHLFGAPMGDLPLAQAAIAEMALGVDAAALLVYRAAWTRDRGAPRVTREASMAKLFATETAQTVIDQAVQLHGGDGVRTGTLVEHLYREIRALRIYEGASEVQKIVIARQVLAASVPEDAAR</sequence>
<dbReference type="Pfam" id="PF00441">
    <property type="entry name" value="Acyl-CoA_dh_1"/>
    <property type="match status" value="1"/>
</dbReference>
<dbReference type="GO" id="GO:0003995">
    <property type="term" value="F:acyl-CoA dehydrogenase activity"/>
    <property type="evidence" value="ECO:0007669"/>
    <property type="project" value="InterPro"/>
</dbReference>
<dbReference type="SUPFAM" id="SSF56645">
    <property type="entry name" value="Acyl-CoA dehydrogenase NM domain-like"/>
    <property type="match status" value="1"/>
</dbReference>
<evidence type="ECO:0000256" key="3">
    <source>
        <dbReference type="ARBA" id="ARBA00022630"/>
    </source>
</evidence>
<evidence type="ECO:0000259" key="7">
    <source>
        <dbReference type="Pfam" id="PF00441"/>
    </source>
</evidence>
<evidence type="ECO:0000313" key="11">
    <source>
        <dbReference type="Proteomes" id="UP000609531"/>
    </source>
</evidence>
<evidence type="ECO:0000256" key="5">
    <source>
        <dbReference type="ARBA" id="ARBA00023002"/>
    </source>
</evidence>
<dbReference type="Gene3D" id="1.10.540.10">
    <property type="entry name" value="Acyl-CoA dehydrogenase/oxidase, N-terminal domain"/>
    <property type="match status" value="1"/>
</dbReference>
<keyword evidence="3 6" id="KW-0285">Flavoprotein</keyword>
<feature type="domain" description="Acyl-CoA oxidase/dehydrogenase middle" evidence="8">
    <location>
        <begin position="124"/>
        <end position="216"/>
    </location>
</feature>
<dbReference type="RefSeq" id="WP_198883345.1">
    <property type="nucleotide sequence ID" value="NZ_JAEKJA010000015.1"/>
</dbReference>
<dbReference type="FunFam" id="1.20.140.10:FF:000001">
    <property type="entry name" value="Acyl-CoA dehydrogenase"/>
    <property type="match status" value="1"/>
</dbReference>
<dbReference type="InterPro" id="IPR046373">
    <property type="entry name" value="Acyl-CoA_Oxase/DH_mid-dom_sf"/>
</dbReference>
<keyword evidence="11" id="KW-1185">Reference proteome</keyword>
<dbReference type="PANTHER" id="PTHR43884:SF22">
    <property type="entry name" value="BLR3437 PROTEIN"/>
    <property type="match status" value="1"/>
</dbReference>
<evidence type="ECO:0000259" key="9">
    <source>
        <dbReference type="Pfam" id="PF02771"/>
    </source>
</evidence>
<gene>
    <name evidence="10" type="ORF">JCR33_17175</name>
</gene>
<feature type="domain" description="Acyl-CoA dehydrogenase/oxidase N-terminal" evidence="9">
    <location>
        <begin position="16"/>
        <end position="120"/>
    </location>
</feature>
<dbReference type="InterPro" id="IPR036250">
    <property type="entry name" value="AcylCo_DH-like_C"/>
</dbReference>
<evidence type="ECO:0000259" key="8">
    <source>
        <dbReference type="Pfam" id="PF02770"/>
    </source>
</evidence>
<dbReference type="Pfam" id="PF02771">
    <property type="entry name" value="Acyl-CoA_dh_N"/>
    <property type="match status" value="1"/>
</dbReference>
<keyword evidence="4 6" id="KW-0274">FAD</keyword>
<protein>
    <submittedName>
        <fullName evidence="10">Acyl-CoA dehydrogenase family protein</fullName>
    </submittedName>
</protein>
<dbReference type="InterPro" id="IPR037069">
    <property type="entry name" value="AcylCoA_DH/ox_N_sf"/>
</dbReference>
<comment type="caution">
    <text evidence="10">The sequence shown here is derived from an EMBL/GenBank/DDBJ whole genome shotgun (WGS) entry which is preliminary data.</text>
</comment>